<dbReference type="Gene3D" id="3.40.50.150">
    <property type="entry name" value="Vaccinia Virus protein VP39"/>
    <property type="match status" value="1"/>
</dbReference>
<dbReference type="GO" id="GO:0008168">
    <property type="term" value="F:methyltransferase activity"/>
    <property type="evidence" value="ECO:0007669"/>
    <property type="project" value="UniProtKB-KW"/>
</dbReference>
<evidence type="ECO:0000256" key="1">
    <source>
        <dbReference type="ARBA" id="ARBA00008361"/>
    </source>
</evidence>
<dbReference type="InterPro" id="IPR051419">
    <property type="entry name" value="Lys/N-term_MeTrsfase_sf"/>
</dbReference>
<dbReference type="InterPro" id="IPR029063">
    <property type="entry name" value="SAM-dependent_MTases_sf"/>
</dbReference>
<evidence type="ECO:0000313" key="5">
    <source>
        <dbReference type="Proteomes" id="UP001150925"/>
    </source>
</evidence>
<accession>A0A9W8E8S8</accession>
<evidence type="ECO:0000256" key="2">
    <source>
        <dbReference type="ARBA" id="ARBA00022603"/>
    </source>
</evidence>
<keyword evidence="3" id="KW-0808">Transferase</keyword>
<evidence type="ECO:0008006" key="6">
    <source>
        <dbReference type="Google" id="ProtNLM"/>
    </source>
</evidence>
<keyword evidence="2" id="KW-0489">Methyltransferase</keyword>
<sequence length="223" mass="26020">MVLCPVDYHKQEYWEERFANEDQFEWLGDFSRFAPFIERHVNKSDRILHLGCGNSNLALDMVSCGYVDITNVDYSATVVDRMRRRSQEFLRKHVDTFSTKICLQWLTADCLAMTSHPDLGQVKYDVVLDKTLADAICCGDSEDHPLLQQLAQQVMQMLKPGGFWISISYSQHRSFEDLTPAQGQYRWQVQYYPVEAPKEHIDDVIYTPTVYHYCYVCQKVPVE</sequence>
<evidence type="ECO:0000256" key="3">
    <source>
        <dbReference type="ARBA" id="ARBA00022679"/>
    </source>
</evidence>
<organism evidence="4 5">
    <name type="scientific">Dispira parvispora</name>
    <dbReference type="NCBI Taxonomy" id="1520584"/>
    <lineage>
        <taxon>Eukaryota</taxon>
        <taxon>Fungi</taxon>
        <taxon>Fungi incertae sedis</taxon>
        <taxon>Zoopagomycota</taxon>
        <taxon>Kickxellomycotina</taxon>
        <taxon>Dimargaritomycetes</taxon>
        <taxon>Dimargaritales</taxon>
        <taxon>Dimargaritaceae</taxon>
        <taxon>Dispira</taxon>
    </lineage>
</organism>
<dbReference type="CDD" id="cd02440">
    <property type="entry name" value="AdoMet_MTases"/>
    <property type="match status" value="1"/>
</dbReference>
<name>A0A9W8E8S8_9FUNG</name>
<gene>
    <name evidence="4" type="ORF">IWQ62_001692</name>
</gene>
<keyword evidence="5" id="KW-1185">Reference proteome</keyword>
<evidence type="ECO:0000313" key="4">
    <source>
        <dbReference type="EMBL" id="KAJ1967697.1"/>
    </source>
</evidence>
<dbReference type="SUPFAM" id="SSF53335">
    <property type="entry name" value="S-adenosyl-L-methionine-dependent methyltransferases"/>
    <property type="match status" value="1"/>
</dbReference>
<dbReference type="Proteomes" id="UP001150925">
    <property type="component" value="Unassembled WGS sequence"/>
</dbReference>
<reference evidence="4" key="1">
    <citation type="submission" date="2022-07" db="EMBL/GenBank/DDBJ databases">
        <title>Phylogenomic reconstructions and comparative analyses of Kickxellomycotina fungi.</title>
        <authorList>
            <person name="Reynolds N.K."/>
            <person name="Stajich J.E."/>
            <person name="Barry K."/>
            <person name="Grigoriev I.V."/>
            <person name="Crous P."/>
            <person name="Smith M.E."/>
        </authorList>
    </citation>
    <scope>NUCLEOTIDE SEQUENCE</scope>
    <source>
        <strain evidence="4">RSA 1196</strain>
    </source>
</reference>
<protein>
    <recommendedName>
        <fullName evidence="6">Class I SAM-dependent methyltransferase</fullName>
    </recommendedName>
</protein>
<dbReference type="OrthoDB" id="411785at2759"/>
<comment type="caution">
    <text evidence="4">The sequence shown here is derived from an EMBL/GenBank/DDBJ whole genome shotgun (WGS) entry which is preliminary data.</text>
</comment>
<dbReference type="EMBL" id="JANBPY010000296">
    <property type="protein sequence ID" value="KAJ1967697.1"/>
    <property type="molecule type" value="Genomic_DNA"/>
</dbReference>
<comment type="similarity">
    <text evidence="1">Belongs to the methyltransferase superfamily.</text>
</comment>
<dbReference type="AlphaFoldDB" id="A0A9W8E8S8"/>
<dbReference type="PANTHER" id="PTHR12176">
    <property type="entry name" value="SAM-DEPENDENT METHYLTRANSFERASE SUPERFAMILY PROTEIN"/>
    <property type="match status" value="1"/>
</dbReference>
<dbReference type="GO" id="GO:0032259">
    <property type="term" value="P:methylation"/>
    <property type="evidence" value="ECO:0007669"/>
    <property type="project" value="UniProtKB-KW"/>
</dbReference>
<proteinExistence type="inferred from homology"/>